<dbReference type="PANTHER" id="PTHR30137:SF6">
    <property type="entry name" value="LUCIFERASE-LIKE MONOOXYGENASE"/>
    <property type="match status" value="1"/>
</dbReference>
<dbReference type="GO" id="GO:0004497">
    <property type="term" value="F:monooxygenase activity"/>
    <property type="evidence" value="ECO:0007669"/>
    <property type="project" value="UniProtKB-KW"/>
</dbReference>
<dbReference type="AlphaFoldDB" id="A0A150TK98"/>
<dbReference type="GO" id="GO:0005829">
    <property type="term" value="C:cytosol"/>
    <property type="evidence" value="ECO:0007669"/>
    <property type="project" value="TreeGrafter"/>
</dbReference>
<gene>
    <name evidence="4" type="ORF">BE21_42855</name>
</gene>
<proteinExistence type="predicted"/>
<keyword evidence="4" id="KW-0560">Oxidoreductase</keyword>
<organism evidence="4 5">
    <name type="scientific">Sorangium cellulosum</name>
    <name type="common">Polyangium cellulosum</name>
    <dbReference type="NCBI Taxonomy" id="56"/>
    <lineage>
        <taxon>Bacteria</taxon>
        <taxon>Pseudomonadati</taxon>
        <taxon>Myxococcota</taxon>
        <taxon>Polyangia</taxon>
        <taxon>Polyangiales</taxon>
        <taxon>Polyangiaceae</taxon>
        <taxon>Sorangium</taxon>
    </lineage>
</organism>
<dbReference type="FunFam" id="3.20.20.30:FF:000002">
    <property type="entry name" value="LLM class flavin-dependent oxidoreductase"/>
    <property type="match status" value="1"/>
</dbReference>
<evidence type="ECO:0000313" key="4">
    <source>
        <dbReference type="EMBL" id="KYG05110.1"/>
    </source>
</evidence>
<dbReference type="NCBIfam" id="TIGR03558">
    <property type="entry name" value="oxido_grp_1"/>
    <property type="match status" value="1"/>
</dbReference>
<dbReference type="Pfam" id="PF00296">
    <property type="entry name" value="Bac_luciferase"/>
    <property type="match status" value="1"/>
</dbReference>
<keyword evidence="4" id="KW-0503">Monooxygenase</keyword>
<evidence type="ECO:0000256" key="2">
    <source>
        <dbReference type="ARBA" id="ARBA00074555"/>
    </source>
</evidence>
<dbReference type="InterPro" id="IPR011251">
    <property type="entry name" value="Luciferase-like_dom"/>
</dbReference>
<dbReference type="GO" id="GO:0016705">
    <property type="term" value="F:oxidoreductase activity, acting on paired donors, with incorporation or reduction of molecular oxygen"/>
    <property type="evidence" value="ECO:0007669"/>
    <property type="project" value="InterPro"/>
</dbReference>
<dbReference type="InterPro" id="IPR036661">
    <property type="entry name" value="Luciferase-like_sf"/>
</dbReference>
<dbReference type="SUPFAM" id="SSF51679">
    <property type="entry name" value="Bacterial luciferase-like"/>
    <property type="match status" value="1"/>
</dbReference>
<dbReference type="InterPro" id="IPR019949">
    <property type="entry name" value="CmoO-like"/>
</dbReference>
<comment type="similarity">
    <text evidence="1">To bacterial alkanal monooxygenase alpha and beta chains.</text>
</comment>
<evidence type="ECO:0000256" key="1">
    <source>
        <dbReference type="ARBA" id="ARBA00007789"/>
    </source>
</evidence>
<dbReference type="PANTHER" id="PTHR30137">
    <property type="entry name" value="LUCIFERASE-LIKE MONOOXYGENASE"/>
    <property type="match status" value="1"/>
</dbReference>
<comment type="caution">
    <text evidence="4">The sequence shown here is derived from an EMBL/GenBank/DDBJ whole genome shotgun (WGS) entry which is preliminary data.</text>
</comment>
<evidence type="ECO:0000259" key="3">
    <source>
        <dbReference type="Pfam" id="PF00296"/>
    </source>
</evidence>
<dbReference type="EMBL" id="JEME01002175">
    <property type="protein sequence ID" value="KYG05110.1"/>
    <property type="molecule type" value="Genomic_DNA"/>
</dbReference>
<reference evidence="4 5" key="1">
    <citation type="submission" date="2014-02" db="EMBL/GenBank/DDBJ databases">
        <title>The small core and large imbalanced accessory genome model reveals a collaborative survival strategy of Sorangium cellulosum strains in nature.</title>
        <authorList>
            <person name="Han K."/>
            <person name="Peng R."/>
            <person name="Blom J."/>
            <person name="Li Y.-Z."/>
        </authorList>
    </citation>
    <scope>NUCLEOTIDE SEQUENCE [LARGE SCALE GENOMIC DNA]</scope>
    <source>
        <strain evidence="4 5">So0007-03</strain>
    </source>
</reference>
<dbReference type="CDD" id="cd00347">
    <property type="entry name" value="Flavin_utilizing_monoxygenases"/>
    <property type="match status" value="1"/>
</dbReference>
<dbReference type="Gene3D" id="3.20.20.30">
    <property type="entry name" value="Luciferase-like domain"/>
    <property type="match status" value="1"/>
</dbReference>
<dbReference type="InterPro" id="IPR050766">
    <property type="entry name" value="Bact_Lucif_Oxidored"/>
</dbReference>
<name>A0A150TK98_SORCE</name>
<evidence type="ECO:0000313" key="5">
    <source>
        <dbReference type="Proteomes" id="UP000075502"/>
    </source>
</evidence>
<dbReference type="Proteomes" id="UP000075502">
    <property type="component" value="Unassembled WGS sequence"/>
</dbReference>
<sequence>MSRIPLSVLDLAPVRQGASASAAFAESVALARHVEALGYRRHWFAEHHAMPNIGSAAPAVLIARVAAATSTLRVGSGGVMLPNHAPLAIAEQFGTLEALFPGRIDLGIGRAPGTDPLTASALGRDDPTTGDGLPAMLDELYGFFRGDFGADHAYHGVRAVPALGNEPPIWLLGSSAYGAKVAGRRGLPFAFAHLFSQANTLPALKLYRELFQPSAALSQPYAMIAATVIVAKTDAEARRLALPSALAFLRVRQGKREAYPTLEEAEAYPWTAEERAGAEAWFAQNIVGDPASVRKQLDALLEVTRADELMVLCAVPDAEARKRSYTLLRELHV</sequence>
<feature type="domain" description="Luciferase-like" evidence="3">
    <location>
        <begin position="8"/>
        <end position="302"/>
    </location>
</feature>
<protein>
    <recommendedName>
        <fullName evidence="2">Luciferase-like monooxygenase</fullName>
    </recommendedName>
</protein>
<accession>A0A150TK98</accession>